<dbReference type="InterPro" id="IPR050491">
    <property type="entry name" value="AmpC-like"/>
</dbReference>
<organism evidence="3 4">
    <name type="scientific">Longibacter salinarum</name>
    <dbReference type="NCBI Taxonomy" id="1850348"/>
    <lineage>
        <taxon>Bacteria</taxon>
        <taxon>Pseudomonadati</taxon>
        <taxon>Rhodothermota</taxon>
        <taxon>Rhodothermia</taxon>
        <taxon>Rhodothermales</taxon>
        <taxon>Salisaetaceae</taxon>
        <taxon>Longibacter</taxon>
    </lineage>
</organism>
<feature type="transmembrane region" description="Helical" evidence="1">
    <location>
        <begin position="550"/>
        <end position="573"/>
    </location>
</feature>
<keyword evidence="1" id="KW-1133">Transmembrane helix</keyword>
<feature type="transmembrane region" description="Helical" evidence="1">
    <location>
        <begin position="625"/>
        <end position="644"/>
    </location>
</feature>
<proteinExistence type="predicted"/>
<dbReference type="PANTHER" id="PTHR46825">
    <property type="entry name" value="D-ALANYL-D-ALANINE-CARBOXYPEPTIDASE/ENDOPEPTIDASE AMPH"/>
    <property type="match status" value="1"/>
</dbReference>
<dbReference type="Proteomes" id="UP000220102">
    <property type="component" value="Unassembled WGS sequence"/>
</dbReference>
<dbReference type="Gene3D" id="3.40.710.10">
    <property type="entry name" value="DD-peptidase/beta-lactamase superfamily"/>
    <property type="match status" value="1"/>
</dbReference>
<dbReference type="PANTHER" id="PTHR46825:SF9">
    <property type="entry name" value="BETA-LACTAMASE-RELATED DOMAIN-CONTAINING PROTEIN"/>
    <property type="match status" value="1"/>
</dbReference>
<evidence type="ECO:0000259" key="2">
    <source>
        <dbReference type="Pfam" id="PF00144"/>
    </source>
</evidence>
<gene>
    <name evidence="3" type="ORF">CRI94_02750</name>
</gene>
<keyword evidence="1" id="KW-0812">Transmembrane</keyword>
<comment type="caution">
    <text evidence="3">The sequence shown here is derived from an EMBL/GenBank/DDBJ whole genome shotgun (WGS) entry which is preliminary data.</text>
</comment>
<dbReference type="SUPFAM" id="SSF56601">
    <property type="entry name" value="beta-lactamase/transpeptidase-like"/>
    <property type="match status" value="1"/>
</dbReference>
<keyword evidence="4" id="KW-1185">Reference proteome</keyword>
<evidence type="ECO:0000313" key="4">
    <source>
        <dbReference type="Proteomes" id="UP000220102"/>
    </source>
</evidence>
<sequence length="652" mass="69246">MIASLCSTGGPRRFRQRIAKFCVAPILLLALILATIAGSTAQVVAQTTSTGESYGSLLDSATVNVRLDSLLPGLLDRYRVPGAVVTVMEGNRIVALKGTGRTNLTSGVVVSPERSVFRVASVSKTLTATLLRTLDAHGLIVLDEPVGRGVVDRDAADSVTIAHLLAHTSGLDGRLLGAGSSRPPASLRSVVRRRLPPQIDPAGAVSRYSNEGYTWAAAEAEHRVGQTFAELADSLLFEPLRMTRSTFAPGAGAYADARVTGYASSEKGFDPLPHDYVTMAPAGGAWTTGRDMARFLSAVLSDGWLEEERVLPREAVSFERGDMRDAFAGRRGHLGWFQRTVSGHRAFVHDGTYPGAGSQLVVFPGLDLGVFVAGNASTAVEMAKAVTELVLQDVDAPTVDAPETISGDLATLDGTYRIARRPHTSFEAAFALLGVPYPDVEVEARGDTAITVGLADGALTLLHKGDLRFAASDGSVRESAAVVSGAGPVPRIQVGAATFERIPFLAERALGLAWLIVCLLAYSSVFVLPVREFFRPGSMDDDNAAEGMQYARPLATFAAALHIGFLFALGFRLLTGGPLGPTHTDPASIQPLLAFPIMASVLSLALVIFVVRAWTTSSWSQSTRVHFSIVTAGLIAYIPWLWYWNLIGIPVA</sequence>
<keyword evidence="1" id="KW-0472">Membrane</keyword>
<evidence type="ECO:0000313" key="3">
    <source>
        <dbReference type="EMBL" id="PEN15217.1"/>
    </source>
</evidence>
<feature type="transmembrane region" description="Helical" evidence="1">
    <location>
        <begin position="593"/>
        <end position="613"/>
    </location>
</feature>
<dbReference type="InterPro" id="IPR012338">
    <property type="entry name" value="Beta-lactam/transpept-like"/>
</dbReference>
<dbReference type="InterPro" id="IPR001466">
    <property type="entry name" value="Beta-lactam-related"/>
</dbReference>
<reference evidence="3 4" key="1">
    <citation type="submission" date="2017-10" db="EMBL/GenBank/DDBJ databases">
        <title>Draft genome of Longibacter Salinarum.</title>
        <authorList>
            <person name="Goh K.M."/>
            <person name="Shamsir M.S."/>
            <person name="Lim S.W."/>
        </authorList>
    </citation>
    <scope>NUCLEOTIDE SEQUENCE [LARGE SCALE GENOMIC DNA]</scope>
    <source>
        <strain evidence="3 4">KCTC 52045</strain>
    </source>
</reference>
<evidence type="ECO:0000256" key="1">
    <source>
        <dbReference type="SAM" id="Phobius"/>
    </source>
</evidence>
<dbReference type="EMBL" id="PDEQ01000001">
    <property type="protein sequence ID" value="PEN15217.1"/>
    <property type="molecule type" value="Genomic_DNA"/>
</dbReference>
<dbReference type="OrthoDB" id="9805821at2"/>
<accession>A0A2A8D325</accession>
<feature type="domain" description="Beta-lactamase-related" evidence="2">
    <location>
        <begin position="68"/>
        <end position="385"/>
    </location>
</feature>
<dbReference type="Pfam" id="PF00144">
    <property type="entry name" value="Beta-lactamase"/>
    <property type="match status" value="1"/>
</dbReference>
<protein>
    <recommendedName>
        <fullName evidence="2">Beta-lactamase-related domain-containing protein</fullName>
    </recommendedName>
</protein>
<name>A0A2A8D325_9BACT</name>
<feature type="transmembrane region" description="Helical" evidence="1">
    <location>
        <begin position="509"/>
        <end position="530"/>
    </location>
</feature>
<dbReference type="AlphaFoldDB" id="A0A2A8D325"/>